<dbReference type="KEGG" id="slan:GV829_04535"/>
<organism evidence="1 2">
    <name type="scientific">Sphingomonas lacunae</name>
    <dbReference type="NCBI Taxonomy" id="2698828"/>
    <lineage>
        <taxon>Bacteria</taxon>
        <taxon>Pseudomonadati</taxon>
        <taxon>Pseudomonadota</taxon>
        <taxon>Alphaproteobacteria</taxon>
        <taxon>Sphingomonadales</taxon>
        <taxon>Sphingomonadaceae</taxon>
        <taxon>Sphingomonas</taxon>
    </lineage>
</organism>
<gene>
    <name evidence="1" type="ORF">GV829_04535</name>
</gene>
<protein>
    <submittedName>
        <fullName evidence="1">Uncharacterized protein</fullName>
    </submittedName>
</protein>
<evidence type="ECO:0000313" key="1">
    <source>
        <dbReference type="EMBL" id="QJQ31802.1"/>
    </source>
</evidence>
<dbReference type="EMBL" id="CP053015">
    <property type="protein sequence ID" value="QJQ31802.1"/>
    <property type="molecule type" value="Genomic_DNA"/>
</dbReference>
<accession>A0A6M4ATZ2</accession>
<dbReference type="Proteomes" id="UP000503018">
    <property type="component" value="Chromosome"/>
</dbReference>
<keyword evidence="2" id="KW-1185">Reference proteome</keyword>
<reference evidence="1 2" key="1">
    <citation type="submission" date="2020-01" db="EMBL/GenBank/DDBJ databases">
        <title>Sphingomonas sp. strain CSW-10.</title>
        <authorList>
            <person name="Chen W.-M."/>
        </authorList>
    </citation>
    <scope>NUCLEOTIDE SEQUENCE [LARGE SCALE GENOMIC DNA]</scope>
    <source>
        <strain evidence="1 2">CSW-10</strain>
    </source>
</reference>
<proteinExistence type="predicted"/>
<evidence type="ECO:0000313" key="2">
    <source>
        <dbReference type="Proteomes" id="UP000503018"/>
    </source>
</evidence>
<dbReference type="AlphaFoldDB" id="A0A6M4ATZ2"/>
<name>A0A6M4ATZ2_9SPHN</name>
<dbReference type="RefSeq" id="WP_169944263.1">
    <property type="nucleotide sequence ID" value="NZ_CP053015.1"/>
</dbReference>
<sequence length="70" mass="7208">MTAHAILTAQQVDEQEGIRRLLAAGWHQCSDGKMCPPVDVIEMDGCAPPSGATPLCSCNQHHGGLPGGAA</sequence>